<keyword evidence="1" id="KW-1133">Transmembrane helix</keyword>
<evidence type="ECO:0000313" key="5">
    <source>
        <dbReference type="EMBL" id="CAF2123187.1"/>
    </source>
</evidence>
<evidence type="ECO:0000313" key="10">
    <source>
        <dbReference type="EMBL" id="CAF4221857.1"/>
    </source>
</evidence>
<evidence type="ECO:0000313" key="8">
    <source>
        <dbReference type="EMBL" id="CAF4141232.1"/>
    </source>
</evidence>
<dbReference type="EMBL" id="CAJOBI010009570">
    <property type="protein sequence ID" value="CAF4141232.1"/>
    <property type="molecule type" value="Genomic_DNA"/>
</dbReference>
<dbReference type="OrthoDB" id="10009942at2759"/>
<feature type="transmembrane region" description="Helical" evidence="1">
    <location>
        <begin position="24"/>
        <end position="45"/>
    </location>
</feature>
<comment type="caution">
    <text evidence="5">The sequence shown here is derived from an EMBL/GenBank/DDBJ whole genome shotgun (WGS) entry which is preliminary data.</text>
</comment>
<dbReference type="EMBL" id="CAJNRG010009190">
    <property type="protein sequence ID" value="CAF2110872.1"/>
    <property type="molecule type" value="Genomic_DNA"/>
</dbReference>
<dbReference type="Proteomes" id="UP000681967">
    <property type="component" value="Unassembled WGS sequence"/>
</dbReference>
<evidence type="ECO:0000313" key="4">
    <source>
        <dbReference type="EMBL" id="CAF2110872.1"/>
    </source>
</evidence>
<gene>
    <name evidence="10" type="ORF">BYL167_LOCUS24416</name>
    <name evidence="2" type="ORF">CJN711_LOCUS4061</name>
    <name evidence="11" type="ORF">GIL414_LOCUS35008</name>
    <name evidence="3" type="ORF">KQP761_LOCUS27915</name>
    <name evidence="5" type="ORF">MBJ925_LOCUS26271</name>
    <name evidence="7" type="ORF">OVN521_LOCUS9439</name>
    <name evidence="8" type="ORF">SMN809_LOCUS19260</name>
    <name evidence="9" type="ORF">UXM345_LOCUS28204</name>
    <name evidence="6" type="ORF">WKI299_LOCUS28871</name>
    <name evidence="4" type="ORF">XDN619_LOCUS20686</name>
</gene>
<evidence type="ECO:0000313" key="13">
    <source>
        <dbReference type="Proteomes" id="UP000663866"/>
    </source>
</evidence>
<dbReference type="EMBL" id="CAJNRE010013969">
    <property type="protein sequence ID" value="CAF2123187.1"/>
    <property type="molecule type" value="Genomic_DNA"/>
</dbReference>
<protein>
    <submittedName>
        <fullName evidence="5">Uncharacterized protein</fullName>
    </submittedName>
</protein>
<evidence type="ECO:0000313" key="11">
    <source>
        <dbReference type="EMBL" id="CAF4507028.1"/>
    </source>
</evidence>
<dbReference type="EMBL" id="CAJOBH010021088">
    <property type="protein sequence ID" value="CAF4221857.1"/>
    <property type="molecule type" value="Genomic_DNA"/>
</dbReference>
<dbReference type="EMBL" id="CAJNOV010000733">
    <property type="protein sequence ID" value="CAF1036482.1"/>
    <property type="molecule type" value="Genomic_DNA"/>
</dbReference>
<dbReference type="Proteomes" id="UP000663834">
    <property type="component" value="Unassembled WGS sequence"/>
</dbReference>
<dbReference type="Proteomes" id="UP000663842">
    <property type="component" value="Unassembled WGS sequence"/>
</dbReference>
<dbReference type="Proteomes" id="UP000663855">
    <property type="component" value="Unassembled WGS sequence"/>
</dbReference>
<feature type="transmembrane region" description="Helical" evidence="1">
    <location>
        <begin position="65"/>
        <end position="87"/>
    </location>
</feature>
<reference evidence="5" key="1">
    <citation type="submission" date="2021-02" db="EMBL/GenBank/DDBJ databases">
        <authorList>
            <person name="Nowell W R."/>
        </authorList>
    </citation>
    <scope>NUCLEOTIDE SEQUENCE</scope>
</reference>
<dbReference type="EMBL" id="CAJNRF010012734">
    <property type="protein sequence ID" value="CAF2143784.1"/>
    <property type="molecule type" value="Genomic_DNA"/>
</dbReference>
<feature type="transmembrane region" description="Helical" evidence="1">
    <location>
        <begin position="129"/>
        <end position="151"/>
    </location>
</feature>
<dbReference type="Proteomes" id="UP000676336">
    <property type="component" value="Unassembled WGS sequence"/>
</dbReference>
<dbReference type="EMBL" id="CAJNOW010015267">
    <property type="protein sequence ID" value="CAF1640212.1"/>
    <property type="molecule type" value="Genomic_DNA"/>
</dbReference>
<dbReference type="EMBL" id="CAJOBJ010082468">
    <property type="protein sequence ID" value="CAF4507028.1"/>
    <property type="molecule type" value="Genomic_DNA"/>
</dbReference>
<evidence type="ECO:0000313" key="6">
    <source>
        <dbReference type="EMBL" id="CAF2143784.1"/>
    </source>
</evidence>
<proteinExistence type="predicted"/>
<feature type="transmembrane region" description="Helical" evidence="1">
    <location>
        <begin position="99"/>
        <end position="123"/>
    </location>
</feature>
<keyword evidence="13" id="KW-1185">Reference proteome</keyword>
<evidence type="ECO:0000313" key="7">
    <source>
        <dbReference type="EMBL" id="CAF3899652.1"/>
    </source>
</evidence>
<evidence type="ECO:0000313" key="2">
    <source>
        <dbReference type="EMBL" id="CAF1036482.1"/>
    </source>
</evidence>
<dbReference type="Proteomes" id="UP000663887">
    <property type="component" value="Unassembled WGS sequence"/>
</dbReference>
<evidence type="ECO:0000313" key="12">
    <source>
        <dbReference type="Proteomes" id="UP000663824"/>
    </source>
</evidence>
<sequence>MPRTRVVKSTTIIRSGSTSSDYRLWLWAVVLGCLALLFVIISVAAPGWLGRHLIKDYGKVHLTTIVLSFMAIFFLLLAIISTILFATRLITSFSSGIKLSAIILFTLAGVCIVAAYTSFSVHIPNHYSYYLMVTSGIFTFISAIIVSFWLGRHWIIV</sequence>
<evidence type="ECO:0000313" key="3">
    <source>
        <dbReference type="EMBL" id="CAF1640212.1"/>
    </source>
</evidence>
<keyword evidence="1" id="KW-0472">Membrane</keyword>
<dbReference type="AlphaFoldDB" id="A0A816VPB0"/>
<name>A0A816VPB0_9BILA</name>
<dbReference type="Proteomes" id="UP000681720">
    <property type="component" value="Unassembled WGS sequence"/>
</dbReference>
<dbReference type="EMBL" id="CAJOBF010006383">
    <property type="protein sequence ID" value="CAF4204660.1"/>
    <property type="molecule type" value="Genomic_DNA"/>
</dbReference>
<dbReference type="Proteomes" id="UP000663856">
    <property type="component" value="Unassembled WGS sequence"/>
</dbReference>
<dbReference type="Proteomes" id="UP000663866">
    <property type="component" value="Unassembled WGS sequence"/>
</dbReference>
<dbReference type="Proteomes" id="UP000663824">
    <property type="component" value="Unassembled WGS sequence"/>
</dbReference>
<keyword evidence="1" id="KW-0812">Transmembrane</keyword>
<evidence type="ECO:0000313" key="9">
    <source>
        <dbReference type="EMBL" id="CAF4204660.1"/>
    </source>
</evidence>
<organism evidence="5 12">
    <name type="scientific">Rotaria magnacalcarata</name>
    <dbReference type="NCBI Taxonomy" id="392030"/>
    <lineage>
        <taxon>Eukaryota</taxon>
        <taxon>Metazoa</taxon>
        <taxon>Spiralia</taxon>
        <taxon>Gnathifera</taxon>
        <taxon>Rotifera</taxon>
        <taxon>Eurotatoria</taxon>
        <taxon>Bdelloidea</taxon>
        <taxon>Philodinida</taxon>
        <taxon>Philodinidae</taxon>
        <taxon>Rotaria</taxon>
    </lineage>
</organism>
<evidence type="ECO:0000256" key="1">
    <source>
        <dbReference type="SAM" id="Phobius"/>
    </source>
</evidence>
<dbReference type="EMBL" id="CAJOBG010001149">
    <property type="protein sequence ID" value="CAF3899652.1"/>
    <property type="molecule type" value="Genomic_DNA"/>
</dbReference>
<accession>A0A816VPB0</accession>